<feature type="domain" description="Glycine transporter" evidence="8">
    <location>
        <begin position="5"/>
        <end position="75"/>
    </location>
</feature>
<dbReference type="InterPro" id="IPR005115">
    <property type="entry name" value="Gly_transporter"/>
</dbReference>
<comment type="similarity">
    <text evidence="2">Belongs to the UPF0126 family.</text>
</comment>
<evidence type="ECO:0000313" key="10">
    <source>
        <dbReference type="Proteomes" id="UP000642819"/>
    </source>
</evidence>
<evidence type="ECO:0000256" key="2">
    <source>
        <dbReference type="ARBA" id="ARBA00008193"/>
    </source>
</evidence>
<keyword evidence="3" id="KW-1003">Cell membrane</keyword>
<name>A0ABQ3GEN5_9MICC</name>
<protein>
    <submittedName>
        <fullName evidence="9">UPF0126 membrane protein</fullName>
    </submittedName>
</protein>
<dbReference type="RefSeq" id="WP_189348804.1">
    <property type="nucleotide sequence ID" value="NZ_BMXK01000003.1"/>
</dbReference>
<keyword evidence="10" id="KW-1185">Reference proteome</keyword>
<keyword evidence="6 7" id="KW-0472">Membrane</keyword>
<proteinExistence type="inferred from homology"/>
<keyword evidence="4 7" id="KW-0812">Transmembrane</keyword>
<dbReference type="EMBL" id="BMXK01000003">
    <property type="protein sequence ID" value="GHD02412.1"/>
    <property type="molecule type" value="Genomic_DNA"/>
</dbReference>
<organism evidence="9 10">
    <name type="scientific">Zhihengliuella salsuginis</name>
    <dbReference type="NCBI Taxonomy" id="578222"/>
    <lineage>
        <taxon>Bacteria</taxon>
        <taxon>Bacillati</taxon>
        <taxon>Actinomycetota</taxon>
        <taxon>Actinomycetes</taxon>
        <taxon>Micrococcales</taxon>
        <taxon>Micrococcaceae</taxon>
        <taxon>Zhihengliuella</taxon>
    </lineage>
</organism>
<dbReference type="Proteomes" id="UP000642819">
    <property type="component" value="Unassembled WGS sequence"/>
</dbReference>
<dbReference type="PANTHER" id="PTHR30506">
    <property type="entry name" value="INNER MEMBRANE PROTEIN"/>
    <property type="match status" value="1"/>
</dbReference>
<accession>A0ABQ3GEN5</accession>
<feature type="transmembrane region" description="Helical" evidence="7">
    <location>
        <begin position="168"/>
        <end position="187"/>
    </location>
</feature>
<evidence type="ECO:0000313" key="9">
    <source>
        <dbReference type="EMBL" id="GHD02412.1"/>
    </source>
</evidence>
<feature type="transmembrane region" description="Helical" evidence="7">
    <location>
        <begin position="88"/>
        <end position="106"/>
    </location>
</feature>
<feature type="domain" description="Glycine transporter" evidence="8">
    <location>
        <begin position="90"/>
        <end position="163"/>
    </location>
</feature>
<reference evidence="10" key="1">
    <citation type="journal article" date="2019" name="Int. J. Syst. Evol. Microbiol.">
        <title>The Global Catalogue of Microorganisms (GCM) 10K type strain sequencing project: providing services to taxonomists for standard genome sequencing and annotation.</title>
        <authorList>
            <consortium name="The Broad Institute Genomics Platform"/>
            <consortium name="The Broad Institute Genome Sequencing Center for Infectious Disease"/>
            <person name="Wu L."/>
            <person name="Ma J."/>
        </authorList>
    </citation>
    <scope>NUCLEOTIDE SEQUENCE [LARGE SCALE GENOMIC DNA]</scope>
    <source>
        <strain evidence="10">KCTC 19466</strain>
    </source>
</reference>
<dbReference type="Pfam" id="PF03458">
    <property type="entry name" value="Gly_transporter"/>
    <property type="match status" value="2"/>
</dbReference>
<keyword evidence="5 7" id="KW-1133">Transmembrane helix</keyword>
<gene>
    <name evidence="9" type="ORF">GCM10008096_07510</name>
</gene>
<evidence type="ECO:0000256" key="3">
    <source>
        <dbReference type="ARBA" id="ARBA00022475"/>
    </source>
</evidence>
<sequence>MSMLILDLLGTFFFAVSGSLLAARKKFDVVGSLLLASLVGLGGGVSRDVIIGQVPNAFLQPVYLVPPLLATMLVATRLVRETRVRRPLLLFDAAGLALFCIVGTITAHQAGLHAVSAALLGLTTAVGGGVMRDVVANEVPQVFNPRGVYAIPAMLGSSLTVLTLELGWFGVVAGCLIAVFVFVLRVLSIRLEWHVPLAGGGTIRNDDSR</sequence>
<evidence type="ECO:0000256" key="4">
    <source>
        <dbReference type="ARBA" id="ARBA00022692"/>
    </source>
</evidence>
<evidence type="ECO:0000259" key="8">
    <source>
        <dbReference type="Pfam" id="PF03458"/>
    </source>
</evidence>
<evidence type="ECO:0000256" key="6">
    <source>
        <dbReference type="ARBA" id="ARBA00023136"/>
    </source>
</evidence>
<comment type="caution">
    <text evidence="9">The sequence shown here is derived from an EMBL/GenBank/DDBJ whole genome shotgun (WGS) entry which is preliminary data.</text>
</comment>
<evidence type="ECO:0000256" key="5">
    <source>
        <dbReference type="ARBA" id="ARBA00022989"/>
    </source>
</evidence>
<dbReference type="PANTHER" id="PTHR30506:SF3">
    <property type="entry name" value="UPF0126 INNER MEMBRANE PROTEIN YADS-RELATED"/>
    <property type="match status" value="1"/>
</dbReference>
<feature type="transmembrane region" description="Helical" evidence="7">
    <location>
        <begin position="57"/>
        <end position="76"/>
    </location>
</feature>
<evidence type="ECO:0000256" key="1">
    <source>
        <dbReference type="ARBA" id="ARBA00004651"/>
    </source>
</evidence>
<comment type="subcellular location">
    <subcellularLocation>
        <location evidence="1">Cell membrane</location>
        <topology evidence="1">Multi-pass membrane protein</topology>
    </subcellularLocation>
</comment>
<evidence type="ECO:0000256" key="7">
    <source>
        <dbReference type="SAM" id="Phobius"/>
    </source>
</evidence>